<evidence type="ECO:0000256" key="2">
    <source>
        <dbReference type="SAM" id="SignalP"/>
    </source>
</evidence>
<keyword evidence="1" id="KW-1133">Transmembrane helix</keyword>
<accession>A0A0M3HYM8</accession>
<keyword evidence="2" id="KW-0732">Signal</keyword>
<feature type="transmembrane region" description="Helical" evidence="1">
    <location>
        <begin position="164"/>
        <end position="183"/>
    </location>
</feature>
<evidence type="ECO:0000313" key="3">
    <source>
        <dbReference type="Proteomes" id="UP000036681"/>
    </source>
</evidence>
<name>A0A0M3HYM8_ASCLU</name>
<protein>
    <submittedName>
        <fullName evidence="4">Uncharacterized protein</fullName>
    </submittedName>
</protein>
<keyword evidence="3" id="KW-1185">Reference proteome</keyword>
<keyword evidence="1" id="KW-0812">Transmembrane</keyword>
<organism evidence="3 4">
    <name type="scientific">Ascaris lumbricoides</name>
    <name type="common">Giant roundworm</name>
    <dbReference type="NCBI Taxonomy" id="6252"/>
    <lineage>
        <taxon>Eukaryota</taxon>
        <taxon>Metazoa</taxon>
        <taxon>Ecdysozoa</taxon>
        <taxon>Nematoda</taxon>
        <taxon>Chromadorea</taxon>
        <taxon>Rhabditida</taxon>
        <taxon>Spirurina</taxon>
        <taxon>Ascaridomorpha</taxon>
        <taxon>Ascaridoidea</taxon>
        <taxon>Ascarididae</taxon>
        <taxon>Ascaris</taxon>
    </lineage>
</organism>
<keyword evidence="1" id="KW-0472">Membrane</keyword>
<proteinExistence type="predicted"/>
<feature type="chain" id="PRO_5005656473" evidence="2">
    <location>
        <begin position="18"/>
        <end position="185"/>
    </location>
</feature>
<reference evidence="4" key="1">
    <citation type="submission" date="2017-02" db="UniProtKB">
        <authorList>
            <consortium name="WormBaseParasite"/>
        </authorList>
    </citation>
    <scope>IDENTIFICATION</scope>
</reference>
<dbReference type="Proteomes" id="UP000036681">
    <property type="component" value="Unplaced"/>
</dbReference>
<sequence length="185" mass="20588">MLFYMISTLIILYKANAFSLFHANCQPMNYEVNAMRLSWPSYEHQGEIICHIELRGSATPLCCCYISWQGQSAVGNIARGPHGIITGSVISLKDCTIIRSDYQPGRNWTYSIPGTTNPNGQVTAPGTQNASKNGKSEQLIAVTNGDSSRINVNSKWNLFHRGNISWIYTVFNALLLSLILNVIRM</sequence>
<feature type="signal peptide" evidence="2">
    <location>
        <begin position="1"/>
        <end position="17"/>
    </location>
</feature>
<dbReference type="AlphaFoldDB" id="A0A0M3HYM8"/>
<evidence type="ECO:0000313" key="4">
    <source>
        <dbReference type="WBParaSite" id="ALUE_0000865001-mRNA-1"/>
    </source>
</evidence>
<dbReference type="WBParaSite" id="ALUE_0000865001-mRNA-1">
    <property type="protein sequence ID" value="ALUE_0000865001-mRNA-1"/>
    <property type="gene ID" value="ALUE_0000865001"/>
</dbReference>
<evidence type="ECO:0000256" key="1">
    <source>
        <dbReference type="SAM" id="Phobius"/>
    </source>
</evidence>